<proteinExistence type="predicted"/>
<gene>
    <name evidence="3" type="ORF">EC957_004109</name>
</gene>
<feature type="transmembrane region" description="Helical" evidence="2">
    <location>
        <begin position="26"/>
        <end position="44"/>
    </location>
</feature>
<accession>A0A9P6K942</accession>
<dbReference type="PANTHER" id="PTHR38848">
    <property type="entry name" value="G-PROTEIN COUPLED RECEPTORS FAMILY 3 PROFILE DOMAIN-CONTAINING PROTEIN"/>
    <property type="match status" value="1"/>
</dbReference>
<keyword evidence="2" id="KW-1133">Transmembrane helix</keyword>
<feature type="compositionally biased region" description="Low complexity" evidence="1">
    <location>
        <begin position="331"/>
        <end position="341"/>
    </location>
</feature>
<feature type="transmembrane region" description="Helical" evidence="2">
    <location>
        <begin position="91"/>
        <end position="112"/>
    </location>
</feature>
<feature type="transmembrane region" description="Helical" evidence="2">
    <location>
        <begin position="56"/>
        <end position="79"/>
    </location>
</feature>
<dbReference type="AlphaFoldDB" id="A0A9P6K942"/>
<evidence type="ECO:0000256" key="2">
    <source>
        <dbReference type="SAM" id="Phobius"/>
    </source>
</evidence>
<evidence type="ECO:0000313" key="4">
    <source>
        <dbReference type="Proteomes" id="UP000723463"/>
    </source>
</evidence>
<evidence type="ECO:0008006" key="5">
    <source>
        <dbReference type="Google" id="ProtNLM"/>
    </source>
</evidence>
<comment type="caution">
    <text evidence="3">The sequence shown here is derived from an EMBL/GenBank/DDBJ whole genome shotgun (WGS) entry which is preliminary data.</text>
</comment>
<dbReference type="Proteomes" id="UP000723463">
    <property type="component" value="Unassembled WGS sequence"/>
</dbReference>
<dbReference type="PANTHER" id="PTHR38848:SF3">
    <property type="entry name" value="G-PROTEIN COUPLED RECEPTORS FAMILY 3 PROFILE DOMAIN-CONTAINING PROTEIN"/>
    <property type="match status" value="1"/>
</dbReference>
<feature type="transmembrane region" description="Helical" evidence="2">
    <location>
        <begin position="174"/>
        <end position="194"/>
    </location>
</feature>
<feature type="transmembrane region" description="Helical" evidence="2">
    <location>
        <begin position="215"/>
        <end position="236"/>
    </location>
</feature>
<protein>
    <recommendedName>
        <fullName evidence="5">Transmembrane protein</fullName>
    </recommendedName>
</protein>
<evidence type="ECO:0000313" key="3">
    <source>
        <dbReference type="EMBL" id="KAF9551786.1"/>
    </source>
</evidence>
<dbReference type="EMBL" id="JAAAXW010000002">
    <property type="protein sequence ID" value="KAF9551786.1"/>
    <property type="molecule type" value="Genomic_DNA"/>
</dbReference>
<name>A0A9P6K942_9FUNG</name>
<evidence type="ECO:0000256" key="1">
    <source>
        <dbReference type="SAM" id="MobiDB-lite"/>
    </source>
</evidence>
<keyword evidence="2" id="KW-0812">Transmembrane</keyword>
<reference evidence="3" key="1">
    <citation type="journal article" date="2020" name="Fungal Divers.">
        <title>Resolving the Mortierellaceae phylogeny through synthesis of multi-gene phylogenetics and phylogenomics.</title>
        <authorList>
            <person name="Vandepol N."/>
            <person name="Liber J."/>
            <person name="Desiro A."/>
            <person name="Na H."/>
            <person name="Kennedy M."/>
            <person name="Barry K."/>
            <person name="Grigoriev I.V."/>
            <person name="Miller A.N."/>
            <person name="O'Donnell K."/>
            <person name="Stajich J.E."/>
            <person name="Bonito G."/>
        </authorList>
    </citation>
    <scope>NUCLEOTIDE SEQUENCE</scope>
    <source>
        <strain evidence="3">NRRL 2591</strain>
    </source>
</reference>
<keyword evidence="2" id="KW-0472">Membrane</keyword>
<feature type="transmembrane region" description="Helical" evidence="2">
    <location>
        <begin position="133"/>
        <end position="154"/>
    </location>
</feature>
<keyword evidence="4" id="KW-1185">Reference proteome</keyword>
<organism evidence="3 4">
    <name type="scientific">Mortierella hygrophila</name>
    <dbReference type="NCBI Taxonomy" id="979708"/>
    <lineage>
        <taxon>Eukaryota</taxon>
        <taxon>Fungi</taxon>
        <taxon>Fungi incertae sedis</taxon>
        <taxon>Mucoromycota</taxon>
        <taxon>Mortierellomycotina</taxon>
        <taxon>Mortierellomycetes</taxon>
        <taxon>Mortierellales</taxon>
        <taxon>Mortierellaceae</taxon>
        <taxon>Mortierella</taxon>
    </lineage>
</organism>
<feature type="region of interest" description="Disordered" evidence="1">
    <location>
        <begin position="331"/>
        <end position="356"/>
    </location>
</feature>
<sequence length="356" mass="38835">MSTTLPNEGIVAPAVSRMVPDVDETISLLVSLGCITVMSTLFGRKTAGTKMTNINYARGLVIALYLISWMFSLMATQLVQTNDYNMVSCIISIYTCIVLYAGSKIIIYLFLMEKVYVVTAIGLTRSNFWLYRVNLMLLSPYLIIVALMVIFRVHNINEDGQCHIGLLRPAALPLILYDMFISVWLTGLFIQPLISSKSMLQGPSKGRLRDVARRTMIGALMALVLSSANVFTVVYFEGNERGLLCLSCCTADVTLNAITIHWVTSRGALQMDETGHEKQGGGGYVPRGGHGGGGYVSQHLMSFSEKQVGPVESHITVEAYVDEFHSSSFYNNNKTNSNSNSSGGGGSNGPPSRVVI</sequence>